<dbReference type="Gene3D" id="3.30.110.20">
    <property type="entry name" value="Alba-like domain"/>
    <property type="match status" value="1"/>
</dbReference>
<dbReference type="Pfam" id="PF12328">
    <property type="entry name" value="Rpp20"/>
    <property type="match status" value="1"/>
</dbReference>
<dbReference type="GO" id="GO:0005655">
    <property type="term" value="C:nucleolar ribonuclease P complex"/>
    <property type="evidence" value="ECO:0007669"/>
    <property type="project" value="InterPro"/>
</dbReference>
<dbReference type="InterPro" id="IPR014612">
    <property type="entry name" value="Pop7/Rpp20"/>
</dbReference>
<gene>
    <name evidence="5" type="ORF">yc1106_09954</name>
</gene>
<keyword evidence="6" id="KW-1185">Reference proteome</keyword>
<dbReference type="PANTHER" id="PTHR28256:SF1">
    <property type="entry name" value="RIBONUCLEASES P_MRP PROTEIN SUBUNIT POP7"/>
    <property type="match status" value="1"/>
</dbReference>
<dbReference type="GO" id="GO:0006364">
    <property type="term" value="P:rRNA processing"/>
    <property type="evidence" value="ECO:0007669"/>
    <property type="project" value="TreeGrafter"/>
</dbReference>
<feature type="compositionally biased region" description="Polar residues" evidence="4">
    <location>
        <begin position="8"/>
        <end position="19"/>
    </location>
</feature>
<dbReference type="GO" id="GO:0034965">
    <property type="term" value="P:intronic box C/D snoRNA processing"/>
    <property type="evidence" value="ECO:0007669"/>
    <property type="project" value="TreeGrafter"/>
</dbReference>
<dbReference type="PANTHER" id="PTHR28256">
    <property type="entry name" value="RIBONUCLEASES P/MRP PROTEIN SUBUNIT POP7"/>
    <property type="match status" value="1"/>
</dbReference>
<evidence type="ECO:0000256" key="2">
    <source>
        <dbReference type="ARBA" id="ARBA00022694"/>
    </source>
</evidence>
<sequence length="274" mass="29692">MAGKKRSANGQVKPQTHSTPPAGDITMANDTPPCGQPQPPSSKTASTPSAIPERQDKLENSQPESTSKPAAHTSIPHSTTRQKREKRQKLPKLPPNTSITKRPLLHPALPTPFASSSSPKTLYITASTPYIPALKRVRKLLAQITRRHKQSLSASKKASSRGGYLEANGRLEAGAVEREIVGEAGRKGEQGAAEEEVYLKATGRAIPRALEIGLYFQEDGEFRVRIEMGSVVAVDDVEDKRQAGGSEEEGKEEEEIPETRLRTLSSVTVSIGFK</sequence>
<dbReference type="OrthoDB" id="5416589at2759"/>
<protein>
    <submittedName>
        <fullName evidence="5">Uncharacterized protein</fullName>
    </submittedName>
</protein>
<feature type="compositionally biased region" description="Low complexity" evidence="4">
    <location>
        <begin position="41"/>
        <end position="50"/>
    </location>
</feature>
<accession>A0A9Q8ZI90</accession>
<evidence type="ECO:0000313" key="5">
    <source>
        <dbReference type="EMBL" id="USP82680.1"/>
    </source>
</evidence>
<dbReference type="GO" id="GO:0001682">
    <property type="term" value="P:tRNA 5'-leader removal"/>
    <property type="evidence" value="ECO:0007669"/>
    <property type="project" value="InterPro"/>
</dbReference>
<evidence type="ECO:0000313" key="6">
    <source>
        <dbReference type="Proteomes" id="UP001056012"/>
    </source>
</evidence>
<keyword evidence="3" id="KW-0539">Nucleus</keyword>
<dbReference type="InterPro" id="IPR020241">
    <property type="entry name" value="RNase_P/MRP_Pop7_fungi"/>
</dbReference>
<dbReference type="GO" id="GO:0003723">
    <property type="term" value="F:RNA binding"/>
    <property type="evidence" value="ECO:0007669"/>
    <property type="project" value="TreeGrafter"/>
</dbReference>
<feature type="compositionally biased region" description="Acidic residues" evidence="4">
    <location>
        <begin position="246"/>
        <end position="256"/>
    </location>
</feature>
<feature type="region of interest" description="Disordered" evidence="4">
    <location>
        <begin position="1"/>
        <end position="118"/>
    </location>
</feature>
<dbReference type="VEuPathDB" id="FungiDB:yc1106_09954"/>
<dbReference type="InterPro" id="IPR036882">
    <property type="entry name" value="Alba-like_dom_sf"/>
</dbReference>
<keyword evidence="2" id="KW-0819">tRNA processing</keyword>
<dbReference type="GO" id="GO:0000294">
    <property type="term" value="P:nuclear-transcribed mRNA catabolic process, RNase MRP-dependent"/>
    <property type="evidence" value="ECO:0007669"/>
    <property type="project" value="TreeGrafter"/>
</dbReference>
<dbReference type="EMBL" id="CP089281">
    <property type="protein sequence ID" value="USP82680.1"/>
    <property type="molecule type" value="Genomic_DNA"/>
</dbReference>
<organism evidence="5 6">
    <name type="scientific">Curvularia clavata</name>
    <dbReference type="NCBI Taxonomy" id="95742"/>
    <lineage>
        <taxon>Eukaryota</taxon>
        <taxon>Fungi</taxon>
        <taxon>Dikarya</taxon>
        <taxon>Ascomycota</taxon>
        <taxon>Pezizomycotina</taxon>
        <taxon>Dothideomycetes</taxon>
        <taxon>Pleosporomycetidae</taxon>
        <taxon>Pleosporales</taxon>
        <taxon>Pleosporineae</taxon>
        <taxon>Pleosporaceae</taxon>
        <taxon>Curvularia</taxon>
    </lineage>
</organism>
<feature type="compositionally biased region" description="Basic residues" evidence="4">
    <location>
        <begin position="80"/>
        <end position="90"/>
    </location>
</feature>
<name>A0A9Q8ZI90_CURCL</name>
<proteinExistence type="predicted"/>
<dbReference type="AlphaFoldDB" id="A0A9Q8ZI90"/>
<dbReference type="GO" id="GO:0000171">
    <property type="term" value="F:ribonuclease MRP activity"/>
    <property type="evidence" value="ECO:0007669"/>
    <property type="project" value="TreeGrafter"/>
</dbReference>
<reference evidence="5" key="1">
    <citation type="submission" date="2021-12" db="EMBL/GenBank/DDBJ databases">
        <title>Curvularia clavata genome.</title>
        <authorList>
            <person name="Cao Y."/>
        </authorList>
    </citation>
    <scope>NUCLEOTIDE SEQUENCE</scope>
    <source>
        <strain evidence="5">Yc1106</strain>
    </source>
</reference>
<dbReference type="GO" id="GO:0004526">
    <property type="term" value="F:ribonuclease P activity"/>
    <property type="evidence" value="ECO:0007669"/>
    <property type="project" value="TreeGrafter"/>
</dbReference>
<evidence type="ECO:0000256" key="1">
    <source>
        <dbReference type="ARBA" id="ARBA00004123"/>
    </source>
</evidence>
<evidence type="ECO:0000256" key="3">
    <source>
        <dbReference type="ARBA" id="ARBA00023242"/>
    </source>
</evidence>
<feature type="region of interest" description="Disordered" evidence="4">
    <location>
        <begin position="237"/>
        <end position="258"/>
    </location>
</feature>
<evidence type="ECO:0000256" key="4">
    <source>
        <dbReference type="SAM" id="MobiDB-lite"/>
    </source>
</evidence>
<dbReference type="Proteomes" id="UP001056012">
    <property type="component" value="Chromosome 8"/>
</dbReference>
<dbReference type="GO" id="GO:0000172">
    <property type="term" value="C:ribonuclease MRP complex"/>
    <property type="evidence" value="ECO:0007669"/>
    <property type="project" value="InterPro"/>
</dbReference>
<comment type="subcellular location">
    <subcellularLocation>
        <location evidence="1">Nucleus</location>
    </subcellularLocation>
</comment>